<dbReference type="Gene3D" id="2.30.110.50">
    <property type="match status" value="1"/>
</dbReference>
<dbReference type="NCBIfam" id="TIGR03361">
    <property type="entry name" value="VI_Rhs_Vgr"/>
    <property type="match status" value="1"/>
</dbReference>
<protein>
    <submittedName>
        <fullName evidence="4">Type VI secretion system tip protein TssI/VgrG</fullName>
    </submittedName>
</protein>
<dbReference type="NCBIfam" id="TIGR01646">
    <property type="entry name" value="vgr_GE"/>
    <property type="match status" value="1"/>
</dbReference>
<evidence type="ECO:0000313" key="4">
    <source>
        <dbReference type="EMBL" id="XCN73040.1"/>
    </source>
</evidence>
<dbReference type="SUPFAM" id="SSF69255">
    <property type="entry name" value="gp5 N-terminal domain-like"/>
    <property type="match status" value="1"/>
</dbReference>
<name>A0AAU8LU57_9BACT</name>
<organism evidence="4">
    <name type="scientific">Candidatus Electrothrix aestuarii</name>
    <dbReference type="NCBI Taxonomy" id="3062594"/>
    <lineage>
        <taxon>Bacteria</taxon>
        <taxon>Pseudomonadati</taxon>
        <taxon>Thermodesulfobacteriota</taxon>
        <taxon>Desulfobulbia</taxon>
        <taxon>Desulfobulbales</taxon>
        <taxon>Desulfobulbaceae</taxon>
        <taxon>Candidatus Electrothrix</taxon>
    </lineage>
</organism>
<reference evidence="4" key="2">
    <citation type="submission" date="2024-06" db="EMBL/GenBank/DDBJ databases">
        <authorList>
            <person name="Plum-Jensen L.E."/>
            <person name="Schramm A."/>
            <person name="Marshall I.P.G."/>
        </authorList>
    </citation>
    <scope>NUCLEOTIDE SEQUENCE</scope>
    <source>
        <strain evidence="4">Rat1</strain>
    </source>
</reference>
<dbReference type="InterPro" id="IPR006533">
    <property type="entry name" value="T6SS_Vgr_RhsGE"/>
</dbReference>
<dbReference type="SUPFAM" id="SSF69279">
    <property type="entry name" value="Phage tail proteins"/>
    <property type="match status" value="2"/>
</dbReference>
<dbReference type="AlphaFoldDB" id="A0AAU8LU57"/>
<dbReference type="Gene3D" id="2.40.50.230">
    <property type="entry name" value="Gp5 N-terminal domain"/>
    <property type="match status" value="1"/>
</dbReference>
<evidence type="ECO:0000259" key="3">
    <source>
        <dbReference type="Pfam" id="PF04717"/>
    </source>
</evidence>
<dbReference type="InterPro" id="IPR037026">
    <property type="entry name" value="Vgr_OB-fold_dom_sf"/>
</dbReference>
<proteinExistence type="inferred from homology"/>
<gene>
    <name evidence="4" type="primary">tssI</name>
    <name evidence="4" type="ORF">Q3M24_22655</name>
</gene>
<dbReference type="Pfam" id="PF04717">
    <property type="entry name" value="Phage_base_V"/>
    <property type="match status" value="1"/>
</dbReference>
<dbReference type="Gene3D" id="3.55.50.10">
    <property type="entry name" value="Baseplate protein-like domains"/>
    <property type="match status" value="1"/>
</dbReference>
<dbReference type="KEGG" id="eaj:Q3M24_22655"/>
<dbReference type="Pfam" id="PF05954">
    <property type="entry name" value="Phage_GPD"/>
    <property type="match status" value="1"/>
</dbReference>
<feature type="compositionally biased region" description="Polar residues" evidence="2">
    <location>
        <begin position="640"/>
        <end position="652"/>
    </location>
</feature>
<feature type="region of interest" description="Disordered" evidence="2">
    <location>
        <begin position="640"/>
        <end position="665"/>
    </location>
</feature>
<dbReference type="EMBL" id="CP159373">
    <property type="protein sequence ID" value="XCN73040.1"/>
    <property type="molecule type" value="Genomic_DNA"/>
</dbReference>
<dbReference type="InterPro" id="IPR017847">
    <property type="entry name" value="T6SS_RhsGE_Vgr_subset"/>
</dbReference>
<feature type="domain" description="Gp5/Type VI secretion system Vgr protein OB-fold" evidence="3">
    <location>
        <begin position="416"/>
        <end position="463"/>
    </location>
</feature>
<dbReference type="InterPro" id="IPR006531">
    <property type="entry name" value="Gp5/Vgr_OB"/>
</dbReference>
<dbReference type="SUPFAM" id="SSF69349">
    <property type="entry name" value="Phage fibre proteins"/>
    <property type="match status" value="1"/>
</dbReference>
<dbReference type="Gene3D" id="4.10.220.110">
    <property type="match status" value="1"/>
</dbReference>
<accession>A0AAU8LU57</accession>
<evidence type="ECO:0000256" key="2">
    <source>
        <dbReference type="SAM" id="MobiDB-lite"/>
    </source>
</evidence>
<sequence>MPTDLLTKKKFSFTSKATDDDSFAVVSFTGSEAISQPYEFEIVLVSEKTDIDPLQVLHNSARFTIHRDKEQDVHFNGIVMQFEETQEFNGYLFFKAVLAPKLRWLALTHHNQVFLDLTIPGIMREALKDAELSDGIDFEFRLQNDYQPIEYVCQYDESHLNFVSRWAEREGIYYFFEQTDQGEKVVFTDTKISQADLVLGKDLIYMPQTGLDSLHTKEVIKDFVCKHTLLPERVYLKDYNYRKPSLAMEGIADVDPDGRGENYIYGEQFFTPEEGNHLAKIRAEELLCRKSVFLGGSSVPFMVPGFTFDLQEHYRGIYNKKYLITDVSHEGHQTGYLISGLGPALTPREEQMFYSNSFTAIYSDVQFRPVRIAVKPKISGTINAKIDAASSGQYAELDEQGRYKVILPFDRSGRHGGKASAWFRMMQPYAGTNQGMHFPLHKGTEVLLTFIDGDPDRPLIAGAVPNPETASPVTVENQTKSVIATGKSSVDQSVGAASYELGSADSNYIEFDDDADAEHIYIHSADELWQEAGSSYGEYHPYGEYESTETGDIQTMLNKFGTDYNPTKMIARHLTEETDEDGNVTSSYEEQDNFYDDVFLNAHVHVSSLDTVTTQEGNIYDFGGYWNYNLGNSYTENHMDQDSSVTLNSSELPNDRIKDSDGNQIGGPNYDSIEGLESHGNNVWVEKHIKGAEYEYKTNHTHFEVHNQCNDIEHRYGGKDEKYLYDEDSDDASMHSIAESGRMEEWIYDRGDSSKILSYESTKWEGSTLRNKAEYSGTRSNHTMFKEAIETTNFVLGGAYNYDGYVAASFNMETHFGLDTYFTLSAAAKVNIGIYLSGEIDLYTNPAWKIVLDNGKPTLTGPGTKIAQKEELEAELQQIILRQETIKLKDTSIKLGYEKITVKNGEAEINNSTVKLFT</sequence>
<comment type="similarity">
    <text evidence="1">Belongs to the VgrG protein family.</text>
</comment>
<reference evidence="4" key="1">
    <citation type="journal article" date="2024" name="Syst. Appl. Microbiol.">
        <title>First single-strain enrichments of Electrothrix cable bacteria, description of E. aestuarii sp. nov. and E. rattekaaiensis sp. nov., and proposal of a cable bacteria taxonomy following the rules of the SeqCode.</title>
        <authorList>
            <person name="Plum-Jensen L.E."/>
            <person name="Schramm A."/>
            <person name="Marshall I.P.G."/>
        </authorList>
    </citation>
    <scope>NUCLEOTIDE SEQUENCE</scope>
    <source>
        <strain evidence="4">Rat1</strain>
    </source>
</reference>
<evidence type="ECO:0000256" key="1">
    <source>
        <dbReference type="ARBA" id="ARBA00005558"/>
    </source>
</evidence>